<gene>
    <name evidence="1" type="ORF">GYA93_08705</name>
</gene>
<dbReference type="RefSeq" id="WP_059039114.1">
    <property type="nucleotide sequence ID" value="NZ_JAADZU010000021.1"/>
</dbReference>
<sequence>MTEIILAGPYTSALTHFAGFGLTSILEEARCHGLRLRWSEDPEPRMSIRGPDDMAGSFGEVVRDHARRHAESRSWVQQVATVQRGKKSVEVGLFSPRIAAPESAHAWEELYAKRRAALDDPINQSWLDARMQQALGEPAYWQFGTKNAQYDEGASRWEMKTRNRGEDFVRNRLAHLAQVVESREPDVIEKAFTDAAVDDSARKPDSRTGTGLVPPGPVDDAVAWCALWGISAFRLYPRLTGVAITPGAWPTDRVHPGLMALPMHTTLQTPAKLRRVLRSRDFSTSAFGDPEERDGITVVGARERLVRQGIRGIVKFPIRKAGSSSAPERQVLSGTFEPF</sequence>
<name>A0A7K3LN26_9ACTN</name>
<accession>A0A7K3LN26</accession>
<dbReference type="AlphaFoldDB" id="A0A7K3LN26"/>
<keyword evidence="2" id="KW-1185">Reference proteome</keyword>
<protein>
    <submittedName>
        <fullName evidence="1">CRISPR-associated protein</fullName>
    </submittedName>
</protein>
<reference evidence="1 2" key="1">
    <citation type="submission" date="2020-01" db="EMBL/GenBank/DDBJ databases">
        <title>Investigation of new actinobacteria for the biodesulphurisation of diesel fuel.</title>
        <authorList>
            <person name="Athi Narayanan S.M."/>
        </authorList>
    </citation>
    <scope>NUCLEOTIDE SEQUENCE [LARGE SCALE GENOMIC DNA]</scope>
    <source>
        <strain evidence="1 2">213E</strain>
    </source>
</reference>
<comment type="caution">
    <text evidence="1">The sequence shown here is derived from an EMBL/GenBank/DDBJ whole genome shotgun (WGS) entry which is preliminary data.</text>
</comment>
<dbReference type="Proteomes" id="UP000466307">
    <property type="component" value="Unassembled WGS sequence"/>
</dbReference>
<dbReference type="EMBL" id="JAADZU010000021">
    <property type="protein sequence ID" value="NDK89656.1"/>
    <property type="molecule type" value="Genomic_DNA"/>
</dbReference>
<evidence type="ECO:0000313" key="1">
    <source>
        <dbReference type="EMBL" id="NDK89656.1"/>
    </source>
</evidence>
<proteinExistence type="predicted"/>
<organism evidence="1 2">
    <name type="scientific">Gordonia desulfuricans</name>
    <dbReference type="NCBI Taxonomy" id="89051"/>
    <lineage>
        <taxon>Bacteria</taxon>
        <taxon>Bacillati</taxon>
        <taxon>Actinomycetota</taxon>
        <taxon>Actinomycetes</taxon>
        <taxon>Mycobacteriales</taxon>
        <taxon>Gordoniaceae</taxon>
        <taxon>Gordonia</taxon>
    </lineage>
</organism>
<evidence type="ECO:0000313" key="2">
    <source>
        <dbReference type="Proteomes" id="UP000466307"/>
    </source>
</evidence>